<reference evidence="1" key="1">
    <citation type="journal article" date="2023" name="Mol. Phylogenet. Evol.">
        <title>Genome-scale phylogeny and comparative genomics of the fungal order Sordariales.</title>
        <authorList>
            <person name="Hensen N."/>
            <person name="Bonometti L."/>
            <person name="Westerberg I."/>
            <person name="Brannstrom I.O."/>
            <person name="Guillou S."/>
            <person name="Cros-Aarteil S."/>
            <person name="Calhoun S."/>
            <person name="Haridas S."/>
            <person name="Kuo A."/>
            <person name="Mondo S."/>
            <person name="Pangilinan J."/>
            <person name="Riley R."/>
            <person name="LaButti K."/>
            <person name="Andreopoulos B."/>
            <person name="Lipzen A."/>
            <person name="Chen C."/>
            <person name="Yan M."/>
            <person name="Daum C."/>
            <person name="Ng V."/>
            <person name="Clum A."/>
            <person name="Steindorff A."/>
            <person name="Ohm R.A."/>
            <person name="Martin F."/>
            <person name="Silar P."/>
            <person name="Natvig D.O."/>
            <person name="Lalanne C."/>
            <person name="Gautier V."/>
            <person name="Ament-Velasquez S.L."/>
            <person name="Kruys A."/>
            <person name="Hutchinson M.I."/>
            <person name="Powell A.J."/>
            <person name="Barry K."/>
            <person name="Miller A.N."/>
            <person name="Grigoriev I.V."/>
            <person name="Debuchy R."/>
            <person name="Gladieux P."/>
            <person name="Hiltunen Thoren M."/>
            <person name="Johannesson H."/>
        </authorList>
    </citation>
    <scope>NUCLEOTIDE SEQUENCE</scope>
    <source>
        <strain evidence="1">PSN293</strain>
    </source>
</reference>
<name>A0AAN6Y3V8_9PEZI</name>
<proteinExistence type="predicted"/>
<sequence length="77" mass="8486">MRILVLLGHLREALPGSCLGMHIQICTRSNGLSPTITFRPAAPRSSVFQQKRYVIELTMPLFGIGALHYGGFAFLLT</sequence>
<dbReference type="AlphaFoldDB" id="A0AAN6Y3V8"/>
<keyword evidence="2" id="KW-1185">Reference proteome</keyword>
<evidence type="ECO:0000313" key="2">
    <source>
        <dbReference type="Proteomes" id="UP001301769"/>
    </source>
</evidence>
<comment type="caution">
    <text evidence="1">The sequence shown here is derived from an EMBL/GenBank/DDBJ whole genome shotgun (WGS) entry which is preliminary data.</text>
</comment>
<reference evidence="1" key="2">
    <citation type="submission" date="2023-05" db="EMBL/GenBank/DDBJ databases">
        <authorList>
            <consortium name="Lawrence Berkeley National Laboratory"/>
            <person name="Steindorff A."/>
            <person name="Hensen N."/>
            <person name="Bonometti L."/>
            <person name="Westerberg I."/>
            <person name="Brannstrom I.O."/>
            <person name="Guillou S."/>
            <person name="Cros-Aarteil S."/>
            <person name="Calhoun S."/>
            <person name="Haridas S."/>
            <person name="Kuo A."/>
            <person name="Mondo S."/>
            <person name="Pangilinan J."/>
            <person name="Riley R."/>
            <person name="Labutti K."/>
            <person name="Andreopoulos B."/>
            <person name="Lipzen A."/>
            <person name="Chen C."/>
            <person name="Yanf M."/>
            <person name="Daum C."/>
            <person name="Ng V."/>
            <person name="Clum A."/>
            <person name="Ohm R."/>
            <person name="Martin F."/>
            <person name="Silar P."/>
            <person name="Natvig D."/>
            <person name="Lalanne C."/>
            <person name="Gautier V."/>
            <person name="Ament-Velasquez S.L."/>
            <person name="Kruys A."/>
            <person name="Hutchinson M.I."/>
            <person name="Powell A.J."/>
            <person name="Barry K."/>
            <person name="Miller A.N."/>
            <person name="Grigoriev I.V."/>
            <person name="Debuchy R."/>
            <person name="Gladieux P."/>
            <person name="Thoren M.H."/>
            <person name="Johannesson H."/>
        </authorList>
    </citation>
    <scope>NUCLEOTIDE SEQUENCE</scope>
    <source>
        <strain evidence="1">PSN293</strain>
    </source>
</reference>
<protein>
    <submittedName>
        <fullName evidence="1">Uncharacterized protein</fullName>
    </submittedName>
</protein>
<dbReference type="EMBL" id="MU858224">
    <property type="protein sequence ID" value="KAK4208902.1"/>
    <property type="molecule type" value="Genomic_DNA"/>
</dbReference>
<gene>
    <name evidence="1" type="ORF">QBC37DRAFT_431178</name>
</gene>
<dbReference type="Proteomes" id="UP001301769">
    <property type="component" value="Unassembled WGS sequence"/>
</dbReference>
<organism evidence="1 2">
    <name type="scientific">Rhypophila decipiens</name>
    <dbReference type="NCBI Taxonomy" id="261697"/>
    <lineage>
        <taxon>Eukaryota</taxon>
        <taxon>Fungi</taxon>
        <taxon>Dikarya</taxon>
        <taxon>Ascomycota</taxon>
        <taxon>Pezizomycotina</taxon>
        <taxon>Sordariomycetes</taxon>
        <taxon>Sordariomycetidae</taxon>
        <taxon>Sordariales</taxon>
        <taxon>Naviculisporaceae</taxon>
        <taxon>Rhypophila</taxon>
    </lineage>
</organism>
<evidence type="ECO:0000313" key="1">
    <source>
        <dbReference type="EMBL" id="KAK4208902.1"/>
    </source>
</evidence>
<accession>A0AAN6Y3V8</accession>